<feature type="transmembrane region" description="Helical" evidence="1">
    <location>
        <begin position="135"/>
        <end position="156"/>
    </location>
</feature>
<protein>
    <recommendedName>
        <fullName evidence="4">Histidine kinase N-terminal 7TM region domain-containing protein</fullName>
    </recommendedName>
</protein>
<proteinExistence type="predicted"/>
<feature type="transmembrane region" description="Helical" evidence="1">
    <location>
        <begin position="6"/>
        <end position="22"/>
    </location>
</feature>
<feature type="transmembrane region" description="Helical" evidence="1">
    <location>
        <begin position="29"/>
        <end position="46"/>
    </location>
</feature>
<feature type="transmembrane region" description="Helical" evidence="1">
    <location>
        <begin position="168"/>
        <end position="190"/>
    </location>
</feature>
<name>A0A410FUX9_BIPS1</name>
<evidence type="ECO:0000256" key="1">
    <source>
        <dbReference type="SAM" id="Phobius"/>
    </source>
</evidence>
<dbReference type="KEGG" id="bih:BIP78_1123"/>
<dbReference type="Proteomes" id="UP000287233">
    <property type="component" value="Chromosome"/>
</dbReference>
<feature type="transmembrane region" description="Helical" evidence="1">
    <location>
        <begin position="66"/>
        <end position="86"/>
    </location>
</feature>
<keyword evidence="1" id="KW-0472">Membrane</keyword>
<dbReference type="EMBL" id="CP034928">
    <property type="protein sequence ID" value="QAA76889.1"/>
    <property type="molecule type" value="Genomic_DNA"/>
</dbReference>
<organism evidence="2 3">
    <name type="scientific">Bipolaricaulis sibiricus</name>
    <dbReference type="NCBI Taxonomy" id="2501609"/>
    <lineage>
        <taxon>Bacteria</taxon>
        <taxon>Candidatus Bipolaricaulota</taxon>
        <taxon>Candidatus Bipolaricaulia</taxon>
        <taxon>Candidatus Bipolaricaulales</taxon>
        <taxon>Candidatus Bipolaricaulaceae</taxon>
        <taxon>Candidatus Bipolaricaulis</taxon>
    </lineage>
</organism>
<dbReference type="AlphaFoldDB" id="A0A410FUX9"/>
<keyword evidence="1" id="KW-0812">Transmembrane</keyword>
<keyword evidence="1" id="KW-1133">Transmembrane helix</keyword>
<accession>A0A410FUX9</accession>
<evidence type="ECO:0000313" key="3">
    <source>
        <dbReference type="Proteomes" id="UP000287233"/>
    </source>
</evidence>
<feature type="transmembrane region" description="Helical" evidence="1">
    <location>
        <begin position="93"/>
        <end position="111"/>
    </location>
</feature>
<gene>
    <name evidence="2" type="ORF">BIP78_1123</name>
</gene>
<reference evidence="3" key="1">
    <citation type="submission" date="2018-12" db="EMBL/GenBank/DDBJ databases">
        <title>Complete genome sequence of an uncultured bacterium of the candidate phylum Bipolaricaulota.</title>
        <authorList>
            <person name="Kadnikov V.V."/>
            <person name="Mardanov A.V."/>
            <person name="Beletsky A.V."/>
            <person name="Frank Y.A."/>
            <person name="Karnachuk O.V."/>
            <person name="Ravin N.V."/>
        </authorList>
    </citation>
    <scope>NUCLEOTIDE SEQUENCE [LARGE SCALE GENOMIC DNA]</scope>
</reference>
<feature type="transmembrane region" description="Helical" evidence="1">
    <location>
        <begin position="196"/>
        <end position="216"/>
    </location>
</feature>
<evidence type="ECO:0008006" key="4">
    <source>
        <dbReference type="Google" id="ProtNLM"/>
    </source>
</evidence>
<evidence type="ECO:0000313" key="2">
    <source>
        <dbReference type="EMBL" id="QAA76889.1"/>
    </source>
</evidence>
<sequence length="234" mass="24713">MYSPALAVATAGFELGAAAWVLRGQGRRPVLFVTTALLLFLAAYQIVEATLCSIAPGSSFLPRLAFMVVTWLPPLGVLLVSFLLGAGAGVARGFAAAMLTCAVVIQFWIGFDPSFARLSVCEAVYARYSHPTPGFLAYSGFYWTGLLGLVVFSGYGAARPRDPHNGRLARLVLTGSLAFLGPAVITAQLLPASDGALPSVMCHFAVILAAFLVRLAHLEQGFAADLQRETPVPI</sequence>